<proteinExistence type="predicted"/>
<reference evidence="2" key="1">
    <citation type="submission" date="2018-05" db="EMBL/GenBank/DDBJ databases">
        <title>Draft genome of Mucuna pruriens seed.</title>
        <authorList>
            <person name="Nnadi N.E."/>
            <person name="Vos R."/>
            <person name="Hasami M.H."/>
            <person name="Devisetty U.K."/>
            <person name="Aguiy J.C."/>
        </authorList>
    </citation>
    <scope>NUCLEOTIDE SEQUENCE [LARGE SCALE GENOMIC DNA]</scope>
    <source>
        <strain evidence="2">JCA_2017</strain>
    </source>
</reference>
<name>A0A371GGN8_MUCPR</name>
<feature type="non-terminal residue" evidence="2">
    <location>
        <position position="1"/>
    </location>
</feature>
<keyword evidence="3" id="KW-1185">Reference proteome</keyword>
<organism evidence="2 3">
    <name type="scientific">Mucuna pruriens</name>
    <name type="common">Velvet bean</name>
    <name type="synonym">Dolichos pruriens</name>
    <dbReference type="NCBI Taxonomy" id="157652"/>
    <lineage>
        <taxon>Eukaryota</taxon>
        <taxon>Viridiplantae</taxon>
        <taxon>Streptophyta</taxon>
        <taxon>Embryophyta</taxon>
        <taxon>Tracheophyta</taxon>
        <taxon>Spermatophyta</taxon>
        <taxon>Magnoliopsida</taxon>
        <taxon>eudicotyledons</taxon>
        <taxon>Gunneridae</taxon>
        <taxon>Pentapetalae</taxon>
        <taxon>rosids</taxon>
        <taxon>fabids</taxon>
        <taxon>Fabales</taxon>
        <taxon>Fabaceae</taxon>
        <taxon>Papilionoideae</taxon>
        <taxon>50 kb inversion clade</taxon>
        <taxon>NPAAA clade</taxon>
        <taxon>indigoferoid/millettioid clade</taxon>
        <taxon>Phaseoleae</taxon>
        <taxon>Mucuna</taxon>
    </lineage>
</organism>
<accession>A0A371GGN8</accession>
<comment type="caution">
    <text evidence="2">The sequence shown here is derived from an EMBL/GenBank/DDBJ whole genome shotgun (WGS) entry which is preliminary data.</text>
</comment>
<dbReference type="Pfam" id="PF20523">
    <property type="entry name" value="DUF6738"/>
    <property type="match status" value="1"/>
</dbReference>
<dbReference type="Proteomes" id="UP000257109">
    <property type="component" value="Unassembled WGS sequence"/>
</dbReference>
<dbReference type="InterPro" id="IPR046626">
    <property type="entry name" value="DUF6738"/>
</dbReference>
<feature type="domain" description="DUF6738" evidence="1">
    <location>
        <begin position="338"/>
        <end position="377"/>
    </location>
</feature>
<gene>
    <name evidence="2" type="ORF">CR513_28509</name>
</gene>
<protein>
    <recommendedName>
        <fullName evidence="1">DUF6738 domain-containing protein</fullName>
    </recommendedName>
</protein>
<dbReference type="EMBL" id="QJKJ01005592">
    <property type="protein sequence ID" value="RDX89732.1"/>
    <property type="molecule type" value="Genomic_DNA"/>
</dbReference>
<evidence type="ECO:0000313" key="2">
    <source>
        <dbReference type="EMBL" id="RDX89732.1"/>
    </source>
</evidence>
<evidence type="ECO:0000313" key="3">
    <source>
        <dbReference type="Proteomes" id="UP000257109"/>
    </source>
</evidence>
<evidence type="ECO:0000259" key="1">
    <source>
        <dbReference type="Pfam" id="PF20523"/>
    </source>
</evidence>
<dbReference type="AlphaFoldDB" id="A0A371GGN8"/>
<sequence>MTHQHLSIDSQQRMKLIEPVDVKPTKAELVALSKKPISKHLAPTTKTTIASVRKRKLILVTSNDDEEVPLVSRIKRKALAKEPHDAKPTNPIVLTTILKDLKFTPLDALTLGFSTNPEDNIMSKFIKGSFGLKIHHFTLHSLVIKLGTKIMIQLDRICLRLPMIDNNKYKESQVRSLATLLPCNSELSKERLDEVKVNKKLSRLDRVDSIGPTSWATSKQSRLLFGIGSILISEGRLHQSKIQAHLVAKRRLLGRVNTLLSDSSPQYLAIGGGTLQLLWRLSQEVDPQAIMNTLHFLVSYSKSYLELQTSKLDNLGGSRKLRQRYTNSLFLGLVSKYMTRSNPDKLHACDSEIDRTFHKLLRSLRSSEIVNSSSHKSNVFASDFGILIFNIVDFDFNIANSNSDFGVDTS</sequence>